<evidence type="ECO:0000256" key="1">
    <source>
        <dbReference type="SAM" id="Phobius"/>
    </source>
</evidence>
<keyword evidence="1" id="KW-0812">Transmembrane</keyword>
<reference evidence="2 3" key="1">
    <citation type="submission" date="2019-09" db="EMBL/GenBank/DDBJ databases">
        <title>In-depth cultivation of the pig gut microbiome towards novel bacterial diversity and tailored functional studies.</title>
        <authorList>
            <person name="Wylensek D."/>
            <person name="Hitch T.C.A."/>
            <person name="Clavel T."/>
        </authorList>
    </citation>
    <scope>NUCLEOTIDE SEQUENCE [LARGE SCALE GENOMIC DNA]</scope>
    <source>
        <strain evidence="2 3">WCA3-693-APC-4?</strain>
    </source>
</reference>
<dbReference type="RefSeq" id="WP_154439021.1">
    <property type="nucleotide sequence ID" value="NZ_JAHLPJ010000001.1"/>
</dbReference>
<sequence length="69" mass="8087">MYSELLRILRGLNNYTTILMVIIVGIFTLLLDDRKFKQKGYIRELKILKIISYSYIAIGGLMYILLLVM</sequence>
<name>A0A6N7XFV8_9FIRM</name>
<evidence type="ECO:0000313" key="2">
    <source>
        <dbReference type="EMBL" id="MSU00596.1"/>
    </source>
</evidence>
<keyword evidence="1" id="KW-1133">Transmembrane helix</keyword>
<comment type="caution">
    <text evidence="2">The sequence shown here is derived from an EMBL/GenBank/DDBJ whole genome shotgun (WGS) entry which is preliminary data.</text>
</comment>
<accession>A0A6N7XFV8</accession>
<protein>
    <submittedName>
        <fullName evidence="2">Uncharacterized protein</fullName>
    </submittedName>
</protein>
<dbReference type="EMBL" id="VUNQ01000005">
    <property type="protein sequence ID" value="MSU00596.1"/>
    <property type="molecule type" value="Genomic_DNA"/>
</dbReference>
<keyword evidence="1" id="KW-0472">Membrane</keyword>
<keyword evidence="3" id="KW-1185">Reference proteome</keyword>
<gene>
    <name evidence="2" type="ORF">FYJ83_03825</name>
</gene>
<feature type="transmembrane region" description="Helical" evidence="1">
    <location>
        <begin position="50"/>
        <end position="68"/>
    </location>
</feature>
<dbReference type="Proteomes" id="UP000469523">
    <property type="component" value="Unassembled WGS sequence"/>
</dbReference>
<feature type="transmembrane region" description="Helical" evidence="1">
    <location>
        <begin position="12"/>
        <end position="30"/>
    </location>
</feature>
<organism evidence="2 3">
    <name type="scientific">Tissierella pigra</name>
    <dbReference type="NCBI Taxonomy" id="2607614"/>
    <lineage>
        <taxon>Bacteria</taxon>
        <taxon>Bacillati</taxon>
        <taxon>Bacillota</taxon>
        <taxon>Tissierellia</taxon>
        <taxon>Tissierellales</taxon>
        <taxon>Tissierellaceae</taxon>
        <taxon>Tissierella</taxon>
    </lineage>
</organism>
<dbReference type="AlphaFoldDB" id="A0A6N7XFV8"/>
<dbReference type="NCBIfam" id="NF042414">
    <property type="entry name" value="CLC_0170_fam"/>
    <property type="match status" value="1"/>
</dbReference>
<dbReference type="InterPro" id="IPR049971">
    <property type="entry name" value="CLC_0170-like"/>
</dbReference>
<evidence type="ECO:0000313" key="3">
    <source>
        <dbReference type="Proteomes" id="UP000469523"/>
    </source>
</evidence>
<proteinExistence type="predicted"/>